<keyword evidence="1" id="KW-0472">Membrane</keyword>
<feature type="transmembrane region" description="Helical" evidence="1">
    <location>
        <begin position="58"/>
        <end position="75"/>
    </location>
</feature>
<comment type="caution">
    <text evidence="2">The sequence shown here is derived from an EMBL/GenBank/DDBJ whole genome shotgun (WGS) entry which is preliminary data.</text>
</comment>
<dbReference type="EMBL" id="JAHXPT010000010">
    <property type="protein sequence ID" value="MBW6410905.1"/>
    <property type="molecule type" value="Genomic_DNA"/>
</dbReference>
<keyword evidence="1" id="KW-1133">Transmembrane helix</keyword>
<keyword evidence="1" id="KW-0812">Transmembrane</keyword>
<keyword evidence="2" id="KW-0131">Cell cycle</keyword>
<dbReference type="Proteomes" id="UP001519921">
    <property type="component" value="Unassembled WGS sequence"/>
</dbReference>
<accession>A0ABS7AQF4</accession>
<evidence type="ECO:0000313" key="2">
    <source>
        <dbReference type="EMBL" id="MBW6410905.1"/>
    </source>
</evidence>
<dbReference type="GO" id="GO:0051301">
    <property type="term" value="P:cell division"/>
    <property type="evidence" value="ECO:0007669"/>
    <property type="project" value="UniProtKB-KW"/>
</dbReference>
<proteinExistence type="predicted"/>
<evidence type="ECO:0000256" key="1">
    <source>
        <dbReference type="SAM" id="Phobius"/>
    </source>
</evidence>
<keyword evidence="2" id="KW-0132">Cell division</keyword>
<name>A0ABS7AQF4_9CLOT</name>
<evidence type="ECO:0000313" key="3">
    <source>
        <dbReference type="Proteomes" id="UP001519921"/>
    </source>
</evidence>
<dbReference type="RefSeq" id="WP_219780372.1">
    <property type="nucleotide sequence ID" value="NZ_JAHXPT010000010.1"/>
</dbReference>
<reference evidence="2 3" key="1">
    <citation type="submission" date="2021-07" db="EMBL/GenBank/DDBJ databases">
        <title>Clostridium weizhouense sp. nov., an anaerobic bacterium isolated from activated sludge of Petroleum wastewater.</title>
        <authorList>
            <person name="Li Q."/>
        </authorList>
    </citation>
    <scope>NUCLEOTIDE SEQUENCE [LARGE SCALE GENOMIC DNA]</scope>
    <source>
        <strain evidence="2 3">YB-6</strain>
    </source>
</reference>
<organism evidence="2 3">
    <name type="scientific">Clostridium weizhouense</name>
    <dbReference type="NCBI Taxonomy" id="2859781"/>
    <lineage>
        <taxon>Bacteria</taxon>
        <taxon>Bacillati</taxon>
        <taxon>Bacillota</taxon>
        <taxon>Clostridia</taxon>
        <taxon>Eubacteriales</taxon>
        <taxon>Clostridiaceae</taxon>
        <taxon>Clostridium</taxon>
    </lineage>
</organism>
<keyword evidence="3" id="KW-1185">Reference proteome</keyword>
<gene>
    <name evidence="2" type="ORF">KYD98_12445</name>
</gene>
<sequence length="170" mass="19536">MNNLVEREYDYIKGSTAVKPSRKSIVTTPRRSKYNLRKVKKNANKKLKNQSIETRKNVLMTSVMIFCIGVMVITGDAKVYNMQQKVTEVDGQIKVAQETNEALRVKLLKFSSLQNIKNISENNLEMVVPNKSDIVKIDFSENYFANLENTNDEGNKTKKSLFSRFKDAFK</sequence>
<protein>
    <submittedName>
        <fullName evidence="2">Cell division protein FtsL</fullName>
    </submittedName>
</protein>